<dbReference type="PROSITE" id="PS51318">
    <property type="entry name" value="TAT"/>
    <property type="match status" value="1"/>
</dbReference>
<dbReference type="RefSeq" id="WP_229927407.1">
    <property type="nucleotide sequence ID" value="NZ_BNBO01000012.1"/>
</dbReference>
<dbReference type="AlphaFoldDB" id="A0A919KQK0"/>
<dbReference type="PROSITE" id="PS51762">
    <property type="entry name" value="GH16_2"/>
    <property type="match status" value="1"/>
</dbReference>
<evidence type="ECO:0000256" key="1">
    <source>
        <dbReference type="SAM" id="SignalP"/>
    </source>
</evidence>
<dbReference type="Proteomes" id="UP000617734">
    <property type="component" value="Unassembled WGS sequence"/>
</dbReference>
<dbReference type="SUPFAM" id="SSF49899">
    <property type="entry name" value="Concanavalin A-like lectins/glucanases"/>
    <property type="match status" value="1"/>
</dbReference>
<dbReference type="InterPro" id="IPR013320">
    <property type="entry name" value="ConA-like_dom_sf"/>
</dbReference>
<dbReference type="GeneID" id="95353168"/>
<dbReference type="CDD" id="cd00413">
    <property type="entry name" value="Glyco_hydrolase_16"/>
    <property type="match status" value="1"/>
</dbReference>
<dbReference type="Pfam" id="PF00722">
    <property type="entry name" value="Glyco_hydro_16"/>
    <property type="match status" value="1"/>
</dbReference>
<dbReference type="InterPro" id="IPR000757">
    <property type="entry name" value="Beta-glucanase-like"/>
</dbReference>
<proteinExistence type="predicted"/>
<dbReference type="Gene3D" id="2.80.10.50">
    <property type="match status" value="1"/>
</dbReference>
<dbReference type="PANTHER" id="PTHR10963">
    <property type="entry name" value="GLYCOSYL HYDROLASE-RELATED"/>
    <property type="match status" value="1"/>
</dbReference>
<dbReference type="GO" id="GO:0004553">
    <property type="term" value="F:hydrolase activity, hydrolyzing O-glycosyl compounds"/>
    <property type="evidence" value="ECO:0007669"/>
    <property type="project" value="InterPro"/>
</dbReference>
<protein>
    <recommendedName>
        <fullName evidence="2">GH16 domain-containing protein</fullName>
    </recommendedName>
</protein>
<comment type="caution">
    <text evidence="3">The sequence shown here is derived from an EMBL/GenBank/DDBJ whole genome shotgun (WGS) entry which is preliminary data.</text>
</comment>
<dbReference type="EMBL" id="BNBO01000012">
    <property type="protein sequence ID" value="GHH69084.1"/>
    <property type="molecule type" value="Genomic_DNA"/>
</dbReference>
<dbReference type="CDD" id="cd23432">
    <property type="entry name" value="beta-trefoil_Ricin_EndoBetaGal-like"/>
    <property type="match status" value="1"/>
</dbReference>
<keyword evidence="4" id="KW-1185">Reference proteome</keyword>
<dbReference type="GO" id="GO:0005975">
    <property type="term" value="P:carbohydrate metabolic process"/>
    <property type="evidence" value="ECO:0007669"/>
    <property type="project" value="InterPro"/>
</dbReference>
<reference evidence="3" key="1">
    <citation type="journal article" date="2014" name="Int. J. Syst. Evol. Microbiol.">
        <title>Complete genome sequence of Corynebacterium casei LMG S-19264T (=DSM 44701T), isolated from a smear-ripened cheese.</title>
        <authorList>
            <consortium name="US DOE Joint Genome Institute (JGI-PGF)"/>
            <person name="Walter F."/>
            <person name="Albersmeier A."/>
            <person name="Kalinowski J."/>
            <person name="Ruckert C."/>
        </authorList>
    </citation>
    <scope>NUCLEOTIDE SEQUENCE</scope>
    <source>
        <strain evidence="3">JCM 4646</strain>
    </source>
</reference>
<dbReference type="InterPro" id="IPR050546">
    <property type="entry name" value="Glycosyl_Hydrlase_16"/>
</dbReference>
<dbReference type="SUPFAM" id="SSF50370">
    <property type="entry name" value="Ricin B-like lectins"/>
    <property type="match status" value="1"/>
</dbReference>
<dbReference type="InterPro" id="IPR035992">
    <property type="entry name" value="Ricin_B-like_lectins"/>
</dbReference>
<evidence type="ECO:0000313" key="3">
    <source>
        <dbReference type="EMBL" id="GHH69084.1"/>
    </source>
</evidence>
<keyword evidence="1" id="KW-0732">Signal</keyword>
<dbReference type="Gene3D" id="2.60.120.200">
    <property type="match status" value="1"/>
</dbReference>
<accession>A0A919KQK0</accession>
<name>A0A919KQK0_9ACTN</name>
<organism evidence="3 4">
    <name type="scientific">Kitasatospora indigofera</name>
    <dbReference type="NCBI Taxonomy" id="67307"/>
    <lineage>
        <taxon>Bacteria</taxon>
        <taxon>Bacillati</taxon>
        <taxon>Actinomycetota</taxon>
        <taxon>Actinomycetes</taxon>
        <taxon>Kitasatosporales</taxon>
        <taxon>Streptomycetaceae</taxon>
        <taxon>Kitasatospora</taxon>
    </lineage>
</organism>
<sequence>MAETPGTTPAPTPTRRRRPLTHSALICMAAAAALLLPAVAHAADTPPNPTTKSGYTLDFQEEFDGTSLNTSKWLPSYLPHWTSTPANAQARYTIANGTLTERLDADTPAWNAQYDGTVKISSIQSYEKDNWHRFNGSMPNDHHEPDFNGYSTKYGYFEMRAKNSNVGGGGHQALWLVGTDDTTLGNANSEIDMVETFFSNPNNWRIAAYGWGDPNFLGDWYTSDNPVPSGSPTTEYHLYGMDWTPTQLNFYYDNQLYKTINDAPNMPMGMILGLYTDAGSGVHNNVWPKTWNVDYLRVFKDNAGYSEGSGYQRIKNHQTGQFLNIENQTGNVQYGNVPATYWSSQWAKETTTDGYTRYRNRWTGEYMNTTTGNAVVHYGSLPATDTTSQWTEEPISGYTRLKNRSTGTYAHTENLTGNLQHGAAPSTWWTSQWTFEPAS</sequence>
<dbReference type="PANTHER" id="PTHR10963:SF60">
    <property type="entry name" value="GRAM-NEGATIVE BACTERIA-BINDING PROTEIN 1-RELATED"/>
    <property type="match status" value="1"/>
</dbReference>
<evidence type="ECO:0000259" key="2">
    <source>
        <dbReference type="PROSITE" id="PS51762"/>
    </source>
</evidence>
<reference evidence="3" key="2">
    <citation type="submission" date="2020-09" db="EMBL/GenBank/DDBJ databases">
        <authorList>
            <person name="Sun Q."/>
            <person name="Ohkuma M."/>
        </authorList>
    </citation>
    <scope>NUCLEOTIDE SEQUENCE</scope>
    <source>
        <strain evidence="3">JCM 4646</strain>
    </source>
</reference>
<evidence type="ECO:0000313" key="4">
    <source>
        <dbReference type="Proteomes" id="UP000617734"/>
    </source>
</evidence>
<feature type="domain" description="GH16" evidence="2">
    <location>
        <begin position="41"/>
        <end position="304"/>
    </location>
</feature>
<feature type="signal peptide" evidence="1">
    <location>
        <begin position="1"/>
        <end position="42"/>
    </location>
</feature>
<gene>
    <name evidence="3" type="ORF">GCM10018781_27070</name>
</gene>
<feature type="chain" id="PRO_5037943874" description="GH16 domain-containing protein" evidence="1">
    <location>
        <begin position="43"/>
        <end position="439"/>
    </location>
</feature>
<dbReference type="InterPro" id="IPR006311">
    <property type="entry name" value="TAT_signal"/>
</dbReference>